<name>A0A2K8Z2X0_9BACT</name>
<keyword evidence="2" id="KW-1133">Transmembrane helix</keyword>
<keyword evidence="4" id="KW-1185">Reference proteome</keyword>
<dbReference type="Proteomes" id="UP000232883">
    <property type="component" value="Chromosome"/>
</dbReference>
<feature type="region of interest" description="Disordered" evidence="1">
    <location>
        <begin position="108"/>
        <end position="155"/>
    </location>
</feature>
<organism evidence="3 4">
    <name type="scientific">Spirosoma pollinicola</name>
    <dbReference type="NCBI Taxonomy" id="2057025"/>
    <lineage>
        <taxon>Bacteria</taxon>
        <taxon>Pseudomonadati</taxon>
        <taxon>Bacteroidota</taxon>
        <taxon>Cytophagia</taxon>
        <taxon>Cytophagales</taxon>
        <taxon>Cytophagaceae</taxon>
        <taxon>Spirosoma</taxon>
    </lineage>
</organism>
<evidence type="ECO:0000313" key="4">
    <source>
        <dbReference type="Proteomes" id="UP000232883"/>
    </source>
</evidence>
<dbReference type="AlphaFoldDB" id="A0A2K8Z2X0"/>
<proteinExistence type="predicted"/>
<sequence length="155" mass="17762">MRQPLRRRNGHSFEPDTALAPQPRWLSSLWMGKLNNSYHQATNWVTGWLTLRIRTWESQTSVSQRRRQVLLFFGLIGLFWLIRLLYLFYQLPPLSALVPAVGQLATETNVSQSKSRRGSSSDSTHKADYLEARSGVTRSGVTRRGPDQLPQPNKN</sequence>
<dbReference type="RefSeq" id="WP_100990271.1">
    <property type="nucleotide sequence ID" value="NZ_CP025096.1"/>
</dbReference>
<dbReference type="EMBL" id="CP025096">
    <property type="protein sequence ID" value="AUD04205.1"/>
    <property type="molecule type" value="Genomic_DNA"/>
</dbReference>
<dbReference type="KEGG" id="spir:CWM47_21610"/>
<reference evidence="3 4" key="1">
    <citation type="submission" date="2017-11" db="EMBL/GenBank/DDBJ databases">
        <title>Taxonomic description and genome sequences of Spirosoma HA7 sp. nov., isolated from pollen microhabitat of Corylus avellana.</title>
        <authorList>
            <person name="Ambika Manirajan B."/>
            <person name="Suarez C."/>
            <person name="Ratering S."/>
            <person name="Geissler-Plaum R."/>
            <person name="Cardinale M."/>
            <person name="Sylvia S."/>
        </authorList>
    </citation>
    <scope>NUCLEOTIDE SEQUENCE [LARGE SCALE GENOMIC DNA]</scope>
    <source>
        <strain evidence="3 4">HA7</strain>
    </source>
</reference>
<keyword evidence="2" id="KW-0472">Membrane</keyword>
<keyword evidence="2" id="KW-0812">Transmembrane</keyword>
<evidence type="ECO:0000256" key="1">
    <source>
        <dbReference type="SAM" id="MobiDB-lite"/>
    </source>
</evidence>
<feature type="transmembrane region" description="Helical" evidence="2">
    <location>
        <begin position="69"/>
        <end position="89"/>
    </location>
</feature>
<evidence type="ECO:0000256" key="2">
    <source>
        <dbReference type="SAM" id="Phobius"/>
    </source>
</evidence>
<protein>
    <submittedName>
        <fullName evidence="3">Uncharacterized protein</fullName>
    </submittedName>
</protein>
<evidence type="ECO:0000313" key="3">
    <source>
        <dbReference type="EMBL" id="AUD04205.1"/>
    </source>
</evidence>
<accession>A0A2K8Z2X0</accession>
<gene>
    <name evidence="3" type="ORF">CWM47_21610</name>
</gene>